<feature type="chain" id="PRO_5012794137" evidence="2">
    <location>
        <begin position="23"/>
        <end position="570"/>
    </location>
</feature>
<feature type="region of interest" description="Disordered" evidence="1">
    <location>
        <begin position="28"/>
        <end position="56"/>
    </location>
</feature>
<dbReference type="PANTHER" id="PTHR43649:SF12">
    <property type="entry name" value="DIACETYLCHITOBIOSE BINDING PROTEIN DASA"/>
    <property type="match status" value="1"/>
</dbReference>
<dbReference type="CDD" id="cd13582">
    <property type="entry name" value="PBP2_AlgQ_like_3"/>
    <property type="match status" value="1"/>
</dbReference>
<accession>A0A1M7N5Y4</accession>
<dbReference type="PROSITE" id="PS51257">
    <property type="entry name" value="PROKAR_LIPOPROTEIN"/>
    <property type="match status" value="1"/>
</dbReference>
<dbReference type="AlphaFoldDB" id="A0A1M7N5Y4"/>
<dbReference type="Pfam" id="PF01547">
    <property type="entry name" value="SBP_bac_1"/>
    <property type="match status" value="1"/>
</dbReference>
<evidence type="ECO:0000256" key="1">
    <source>
        <dbReference type="SAM" id="MobiDB-lite"/>
    </source>
</evidence>
<feature type="signal peptide" evidence="2">
    <location>
        <begin position="1"/>
        <end position="22"/>
    </location>
</feature>
<dbReference type="SUPFAM" id="SSF53850">
    <property type="entry name" value="Periplasmic binding protein-like II"/>
    <property type="match status" value="1"/>
</dbReference>
<dbReference type="RefSeq" id="WP_073201239.1">
    <property type="nucleotide sequence ID" value="NZ_FRCZ01000002.1"/>
</dbReference>
<dbReference type="InterPro" id="IPR050490">
    <property type="entry name" value="Bact_solute-bd_prot1"/>
</dbReference>
<evidence type="ECO:0000256" key="2">
    <source>
        <dbReference type="SAM" id="SignalP"/>
    </source>
</evidence>
<name>A0A1M7N5Y4_9BACI</name>
<proteinExistence type="predicted"/>
<protein>
    <submittedName>
        <fullName evidence="3">Carbohydrate ABC transporter substrate-binding protein, CUT1 family</fullName>
    </submittedName>
</protein>
<dbReference type="InterPro" id="IPR006059">
    <property type="entry name" value="SBP"/>
</dbReference>
<dbReference type="OrthoDB" id="54751at2"/>
<keyword evidence="2" id="KW-0732">Signal</keyword>
<dbReference type="STRING" id="1027249.SAMN05216179_1517"/>
<sequence>MKKKLSILSLSLLFIFALLFLAACSDDSDTDTSSDDNGETEDGGAEKEGDTANEEPITLTMFNADGEEKSFDDPVAQKITEKTGVHLELDYPVGGNDEAIPLMIASGDYPDLIFAKGDIGKLISAGGVIKLDDLIEEKGDNLKAMYGDQLDRLRNSIDDPSIYHVGTYGVEEARWETSGTFQIQLDVLRELGYPTIRTLDDFEAAITEYTEKYPEIDGQSTIPLSLLGSDWRWLITVGDPAAAAAGLAGDGQWAIDDDTGEATYKFLLPELKEYFKWLNGLNDKGLLDPESFTHTYDTYISKLSSGRVLSIADQNWNFGDADAALVADGKEWRTYAPLPVTLSEDHVSQSIKDYGYSGGWGISISSTSEHQERAFEFLDWMASEEAQILVNWGIEGENYDIEDGKRVMKKEDRERMNTDANYSKESGVGYYIYPFPQWGNGAVDSNGQSITPNTEEDIIENFNSAEKEVLEHYEMDNWVEWFPSTEELGVSNHGQAFNYPIESGSDLEIIQQKADDLTEQRITQAILGDPDDFDAAWDAMLEELEAMNIEKANQEMTQKTKDVMELWGTN</sequence>
<keyword evidence="4" id="KW-1185">Reference proteome</keyword>
<organism evidence="3 4">
    <name type="scientific">Gracilibacillus kekensis</name>
    <dbReference type="NCBI Taxonomy" id="1027249"/>
    <lineage>
        <taxon>Bacteria</taxon>
        <taxon>Bacillati</taxon>
        <taxon>Bacillota</taxon>
        <taxon>Bacilli</taxon>
        <taxon>Bacillales</taxon>
        <taxon>Bacillaceae</taxon>
        <taxon>Gracilibacillus</taxon>
    </lineage>
</organism>
<feature type="compositionally biased region" description="Acidic residues" evidence="1">
    <location>
        <begin position="28"/>
        <end position="43"/>
    </location>
</feature>
<evidence type="ECO:0000313" key="4">
    <source>
        <dbReference type="Proteomes" id="UP000184184"/>
    </source>
</evidence>
<evidence type="ECO:0000313" key="3">
    <source>
        <dbReference type="EMBL" id="SHM98427.1"/>
    </source>
</evidence>
<reference evidence="3 4" key="1">
    <citation type="submission" date="2016-11" db="EMBL/GenBank/DDBJ databases">
        <authorList>
            <person name="Jaros S."/>
            <person name="Januszkiewicz K."/>
            <person name="Wedrychowicz H."/>
        </authorList>
    </citation>
    <scope>NUCLEOTIDE SEQUENCE [LARGE SCALE GENOMIC DNA]</scope>
    <source>
        <strain evidence="3 4">CGMCC 1.10681</strain>
    </source>
</reference>
<dbReference type="Proteomes" id="UP000184184">
    <property type="component" value="Unassembled WGS sequence"/>
</dbReference>
<dbReference type="Gene3D" id="3.40.190.10">
    <property type="entry name" value="Periplasmic binding protein-like II"/>
    <property type="match status" value="2"/>
</dbReference>
<dbReference type="EMBL" id="FRCZ01000002">
    <property type="protein sequence ID" value="SHM98427.1"/>
    <property type="molecule type" value="Genomic_DNA"/>
</dbReference>
<dbReference type="PANTHER" id="PTHR43649">
    <property type="entry name" value="ARABINOSE-BINDING PROTEIN-RELATED"/>
    <property type="match status" value="1"/>
</dbReference>
<gene>
    <name evidence="3" type="ORF">SAMN05216179_1517</name>
</gene>